<name>A0A4Y9ZUC6_9AGAM</name>
<proteinExistence type="inferred from homology"/>
<dbReference type="GO" id="GO:0005680">
    <property type="term" value="C:anaphase-promoting complex"/>
    <property type="evidence" value="ECO:0007669"/>
    <property type="project" value="InterPro"/>
</dbReference>
<dbReference type="EMBL" id="SFCI01000825">
    <property type="protein sequence ID" value="TFY77780.1"/>
    <property type="molecule type" value="Genomic_DNA"/>
</dbReference>
<feature type="domain" description="Anaphase-promoting complex subunit 1 N-terminal" evidence="7">
    <location>
        <begin position="79"/>
        <end position="221"/>
    </location>
</feature>
<feature type="domain" description="Anaphase-promoting complex subunit 1 beta-sandwich" evidence="9">
    <location>
        <begin position="1525"/>
        <end position="1607"/>
    </location>
</feature>
<dbReference type="InterPro" id="IPR011989">
    <property type="entry name" value="ARM-like"/>
</dbReference>
<feature type="region of interest" description="Disordered" evidence="6">
    <location>
        <begin position="256"/>
        <end position="280"/>
    </location>
</feature>
<dbReference type="PANTHER" id="PTHR12827:SF3">
    <property type="entry name" value="ANAPHASE-PROMOTING COMPLEX SUBUNIT 1"/>
    <property type="match status" value="1"/>
</dbReference>
<keyword evidence="11" id="KW-1185">Reference proteome</keyword>
<dbReference type="GO" id="GO:0031145">
    <property type="term" value="P:anaphase-promoting complex-dependent catabolic process"/>
    <property type="evidence" value="ECO:0007669"/>
    <property type="project" value="TreeGrafter"/>
</dbReference>
<evidence type="ECO:0000256" key="6">
    <source>
        <dbReference type="SAM" id="MobiDB-lite"/>
    </source>
</evidence>
<reference evidence="10 11" key="1">
    <citation type="submission" date="2019-02" db="EMBL/GenBank/DDBJ databases">
        <title>Genome sequencing of the rare red list fungi Hericium alpestre (H. flagellum).</title>
        <authorList>
            <person name="Buettner E."/>
            <person name="Kellner H."/>
        </authorList>
    </citation>
    <scope>NUCLEOTIDE SEQUENCE [LARGE SCALE GENOMIC DNA]</scope>
    <source>
        <strain evidence="10 11">DSM 108284</strain>
    </source>
</reference>
<protein>
    <submittedName>
        <fullName evidence="10">Uncharacterized protein</fullName>
    </submittedName>
</protein>
<evidence type="ECO:0000256" key="2">
    <source>
        <dbReference type="ARBA" id="ARBA00022618"/>
    </source>
</evidence>
<evidence type="ECO:0000313" key="11">
    <source>
        <dbReference type="Proteomes" id="UP000298061"/>
    </source>
</evidence>
<dbReference type="GO" id="GO:0051301">
    <property type="term" value="P:cell division"/>
    <property type="evidence" value="ECO:0007669"/>
    <property type="project" value="UniProtKB-KW"/>
</dbReference>
<dbReference type="Pfam" id="PF18122">
    <property type="entry name" value="APC1_C"/>
    <property type="match status" value="1"/>
</dbReference>
<feature type="region of interest" description="Disordered" evidence="6">
    <location>
        <begin position="1"/>
        <end position="25"/>
    </location>
</feature>
<evidence type="ECO:0000259" key="9">
    <source>
        <dbReference type="Pfam" id="PF21282"/>
    </source>
</evidence>
<dbReference type="GO" id="GO:0070979">
    <property type="term" value="P:protein K11-linked ubiquitination"/>
    <property type="evidence" value="ECO:0007669"/>
    <property type="project" value="TreeGrafter"/>
</dbReference>
<keyword evidence="4" id="KW-0498">Mitosis</keyword>
<feature type="domain" description="Anaphase-promoting complex subunit 1 N-terminal" evidence="7">
    <location>
        <begin position="229"/>
        <end position="432"/>
    </location>
</feature>
<accession>A0A4Y9ZUC6</accession>
<evidence type="ECO:0000256" key="5">
    <source>
        <dbReference type="ARBA" id="ARBA00023306"/>
    </source>
</evidence>
<dbReference type="InterPro" id="IPR048971">
    <property type="entry name" value="Apc1_3rd"/>
</dbReference>
<keyword evidence="2" id="KW-0132">Cell division</keyword>
<dbReference type="Gene3D" id="1.25.10.10">
    <property type="entry name" value="Leucine-rich Repeat Variant"/>
    <property type="match status" value="2"/>
</dbReference>
<evidence type="ECO:0000256" key="1">
    <source>
        <dbReference type="ARBA" id="ARBA00010547"/>
    </source>
</evidence>
<comment type="caution">
    <text evidence="10">The sequence shown here is derived from an EMBL/GenBank/DDBJ whole genome shotgun (WGS) entry which is preliminary data.</text>
</comment>
<feature type="region of interest" description="Disordered" evidence="6">
    <location>
        <begin position="129"/>
        <end position="169"/>
    </location>
</feature>
<evidence type="ECO:0000313" key="10">
    <source>
        <dbReference type="EMBL" id="TFY77780.1"/>
    </source>
</evidence>
<dbReference type="Pfam" id="PF12859">
    <property type="entry name" value="ANAPC1"/>
    <property type="match status" value="2"/>
</dbReference>
<evidence type="ECO:0000259" key="7">
    <source>
        <dbReference type="Pfam" id="PF12859"/>
    </source>
</evidence>
<organism evidence="10 11">
    <name type="scientific">Hericium alpestre</name>
    <dbReference type="NCBI Taxonomy" id="135208"/>
    <lineage>
        <taxon>Eukaryota</taxon>
        <taxon>Fungi</taxon>
        <taxon>Dikarya</taxon>
        <taxon>Basidiomycota</taxon>
        <taxon>Agaricomycotina</taxon>
        <taxon>Agaricomycetes</taxon>
        <taxon>Russulales</taxon>
        <taxon>Hericiaceae</taxon>
        <taxon>Hericium</taxon>
    </lineage>
</organism>
<feature type="domain" description="Anaphase-promoting complex subunit 1 C-terminal" evidence="8">
    <location>
        <begin position="1655"/>
        <end position="1812"/>
    </location>
</feature>
<evidence type="ECO:0000259" key="8">
    <source>
        <dbReference type="Pfam" id="PF18122"/>
    </source>
</evidence>
<dbReference type="GO" id="GO:0007091">
    <property type="term" value="P:metaphase/anaphase transition of mitotic cell cycle"/>
    <property type="evidence" value="ECO:0007669"/>
    <property type="project" value="TreeGrafter"/>
</dbReference>
<dbReference type="OrthoDB" id="26401at2759"/>
<dbReference type="InterPro" id="IPR049255">
    <property type="entry name" value="Apc1_N"/>
</dbReference>
<dbReference type="InterPro" id="IPR041221">
    <property type="entry name" value="APC1_C"/>
</dbReference>
<evidence type="ECO:0000256" key="4">
    <source>
        <dbReference type="ARBA" id="ARBA00022776"/>
    </source>
</evidence>
<dbReference type="Pfam" id="PF21282">
    <property type="entry name" value="APC1_3rd"/>
    <property type="match status" value="1"/>
</dbReference>
<dbReference type="InterPro" id="IPR024990">
    <property type="entry name" value="Apc1"/>
</dbReference>
<feature type="region of interest" description="Disordered" evidence="6">
    <location>
        <begin position="330"/>
        <end position="396"/>
    </location>
</feature>
<sequence>MQPAPPSTPTRPSENTSPAIPLPRSPGYHLVSSYYLLSKRGLPKNEPQESGLLQSIRSALRATTSSGHINYEGSQERYGSAEAEELSWDSNTVLLTCGGIIQKQWSFDHEGQTVQWACIGWLEQFDTVTSRGPGKSSPDSPDEPGKGKSGRDSTFGPFARAAQDRKTNVQSPSRMRAVFVFLRSIGKIYLENGVEHSFSLPFIVRSAWPLHPHGVLLHRVQDFTELQEAQLSGDETLPTLFSLTSPLSEATIVALADPVSADPSPSPTSPTDERKDVDQPVSPKEIVVWVSRRDTNQDYDLIVTMNPESRRLSIWRYEYVRPRDFPSSARAFDRRKRRSTAANLPKPGQPTSSANDSFAWHARPSADMHPLEPPAPELPPLSALPGMPPSLSTTTTMASLVGGSSQASSSLPAKVRRNSLGRNDLSSTMDRMALGGRGDAELSLGLTDPTKMRAAYWMSQLHSLEVTDADGKVNVVLFDERFDGHEDRAMLAICLGESHRLLLYAISRSEDKPVKATLRAERSAVACVALRATRDNVYDLLAVRPDGTLAIYTHGIKEVTIAHPDQFPRSSLPPDIPVIPAKLESRNFHDWVGAVRKVVGAKLAVKSTVDLIFEGGGTSRVVVDFVPKDILTTQCLQVLALVLSAETYFKLHVAFLQQWARRQLDYSDSVEFECFCSAVYQTFALETGGDAMETDSPAGITSRIENKAGPTARPGSPRAALSRIAVVIRPEWADYWARFCPDAMAGWRAVDIGPLHVDDHLPVWPPDMSAILYGRISNPDWNLPWYDTHRLASQFKHEPSFAYGRLDPLGYLRQLTAIYKALADKAAEDIRKRSENAMMLMVKSRIGLDFLRYLPLGVAAPLREVIRTCQLSPGQDWPAVAYHFIGRNDLAEAAQAWSVTSSNGYRTGKDFLGNKLPKSFGLITKQAAVAASGEVSAVTGVDLGLEDFTHIRFGQDKRLDEVARLLCSSTVSSVRMVDRPELNEHDQIKEQQNQVLRIAERTLALPLGRAMFTFGSVHAVTRESYSIPKMEFAIRLQPQNITITPDPNKIPPESLNWGDFHNGVAAALRISPGSEMIDSSWIKFNKPSELTPEHAGFLFGLGLTGHLKEMRTWHTFGYLTPKHELTSIGVLLGLSAANVGSGDRHVTKLLAVHTPALLPTPSIDLNVPLITQAAGLVGIGLLFMGTKHRRMAEVCLKQISRGDLNQPDITNEHREAYTLAAALAFGMVMLGKGSSPVIPADEAMISELRVLIHGEAPSHLRMGRARPTFDINLTSPAATIALGLMYLKTNCHEIADILVVPDTILALNRIPPSFLLMRTLAKALIMWDAIQPTQEWLNSQIPAPIVKAMDARFTGQHVDDAFELAYHNLIAGCCFAIALKFAGTAREEPYVLLISYYDLFSRLAYTNGPAFDHRIKRHAIRDGLNLISIALNMVMAGTGEINCLRRLRYSYGMYNQAMRYGTHMSTHMSLGLLFLGGGRFTLGNSDAAVACMIASFFPRFAPVSSDNKSYLQALRHLWALAVEPRCLVARDVDTKDIVYLPVKIKVKEEKETGVAQLISPTLIPDFDKLLSIRVDTPRYWPFYLDLWNVRRHKDALLRDQTIFVKRRTAFLSYLEDPKGSRSLFVRSGSSTGDAATLDFPQLTDTKAHPASDLNQFISSFSNDPTFLSFANHLCREDGETAEERLFYAYCHATLLDSILQDKPQTLQSHVILYRYRTMSPSSQYFNLRLQDLRFASDFYGKVYDRRFSGRVEKNSRSPLIRDSTLSGTLYALDQQLERVRASPQFTCVLRQYAKDDALAALSSSDMTQKLAWSCSERTRALLECAAPEGTTDEKALEKGIQEVLHATGSQMTTTLGSGWSVRSLEEIMLSWKAL</sequence>
<gene>
    <name evidence="10" type="ORF">EWM64_g6232</name>
</gene>
<keyword evidence="3" id="KW-0677">Repeat</keyword>
<dbReference type="STRING" id="135208.A0A4Y9ZUC6"/>
<dbReference type="GO" id="GO:0060090">
    <property type="term" value="F:molecular adaptor activity"/>
    <property type="evidence" value="ECO:0007669"/>
    <property type="project" value="TreeGrafter"/>
</dbReference>
<dbReference type="PANTHER" id="PTHR12827">
    <property type="entry name" value="MEIOTIC CHECKPOINT REGULATOR TSG24 FAMILY MEMBER"/>
    <property type="match status" value="1"/>
</dbReference>
<evidence type="ECO:0000256" key="3">
    <source>
        <dbReference type="ARBA" id="ARBA00022737"/>
    </source>
</evidence>
<comment type="similarity">
    <text evidence="1">Belongs to the APC1 family.</text>
</comment>
<dbReference type="Proteomes" id="UP000298061">
    <property type="component" value="Unassembled WGS sequence"/>
</dbReference>
<keyword evidence="5" id="KW-0131">Cell cycle</keyword>